<evidence type="ECO:0000256" key="4">
    <source>
        <dbReference type="ARBA" id="ARBA00022519"/>
    </source>
</evidence>
<keyword evidence="3" id="KW-1003">Cell membrane</keyword>
<dbReference type="FunFam" id="1.20.81.30:FF:000001">
    <property type="entry name" value="Type II secretion system protein F"/>
    <property type="match status" value="2"/>
</dbReference>
<keyword evidence="5 8" id="KW-0812">Transmembrane</keyword>
<name>C6WW00_METML</name>
<dbReference type="Pfam" id="PF00482">
    <property type="entry name" value="T2SSF"/>
    <property type="match status" value="2"/>
</dbReference>
<dbReference type="PANTHER" id="PTHR30012:SF4">
    <property type="entry name" value="MSHA BIOGENESIS PROTEIN MSHG"/>
    <property type="match status" value="1"/>
</dbReference>
<evidence type="ECO:0000313" key="11">
    <source>
        <dbReference type="Proteomes" id="UP000002742"/>
    </source>
</evidence>
<feature type="transmembrane region" description="Helical" evidence="8">
    <location>
        <begin position="173"/>
        <end position="197"/>
    </location>
</feature>
<dbReference type="OrthoDB" id="9805682at2"/>
<dbReference type="Proteomes" id="UP000002742">
    <property type="component" value="Chromosome"/>
</dbReference>
<comment type="subcellular location">
    <subcellularLocation>
        <location evidence="1">Cell inner membrane</location>
        <topology evidence="1">Multi-pass membrane protein</topology>
    </subcellularLocation>
</comment>
<feature type="domain" description="Type II secretion system protein GspF" evidence="9">
    <location>
        <begin position="71"/>
        <end position="194"/>
    </location>
</feature>
<sequence>MPSFVYKGRDSQGVLVQGTIESIDSSNVASQLSSLNITPIEIKAQSAKTATKEVNFNLFKEKISTLDVMLFSRQMYTLLKAGIPIMNALNGLQASTQNKAFSLVIGNVRESLAGGRELSVALAQHPSVFSSFYVSMVRVGESTGLLDSVFFRLFEHIEFERFMRDQIKAALRYPTFVVIAMAVAIVVVNLFVIPAFAKVFQSFGVELPLMTRGLLAFSGFMQAFWPYLLALIVGAVFLFRSYTATSIGRYNWDGFKLKIPIAGKIVHKATMARFARSFALSSKSGVPITNGLKLVAQTADNDYVGSRIDQMREGVERGESILRTATNSGVFNPIVLQMIAVGEESGSLDDLMEEIADMYQRDVEYEIKTLGAQIEPILIVFLGVMVLILALGIFLPIWDLGNVALHKG</sequence>
<dbReference type="eggNOG" id="COG1459">
    <property type="taxonomic scope" value="Bacteria"/>
</dbReference>
<evidence type="ECO:0000313" key="10">
    <source>
        <dbReference type="EMBL" id="ACT48099.1"/>
    </source>
</evidence>
<keyword evidence="4" id="KW-0997">Cell inner membrane</keyword>
<dbReference type="RefSeq" id="WP_015832134.1">
    <property type="nucleotide sequence ID" value="NC_012968.1"/>
</dbReference>
<reference evidence="11" key="1">
    <citation type="submission" date="2009-07" db="EMBL/GenBank/DDBJ databases">
        <title>Complete sequence of Methylotenera mobilis JLW8.</title>
        <authorList>
            <consortium name="US DOE Joint Genome Institute"/>
            <person name="Lucas S."/>
            <person name="Copeland A."/>
            <person name="Lapidus A."/>
            <person name="Glavina del Rio T."/>
            <person name="Tice H."/>
            <person name="Bruce D."/>
            <person name="Goodwin L."/>
            <person name="Pitluck S."/>
            <person name="LaButti K.M."/>
            <person name="Clum A."/>
            <person name="Larimer F."/>
            <person name="Land M."/>
            <person name="Hauser L."/>
            <person name="Kyrpides N."/>
            <person name="Mikhailova N."/>
            <person name="Kayluzhnaya M."/>
            <person name="Chistoserdova L."/>
        </authorList>
    </citation>
    <scope>NUCLEOTIDE SEQUENCE [LARGE SCALE GENOMIC DNA]</scope>
    <source>
        <strain evidence="11">JLW8 / ATCC BAA-1282 / DSM 17540</strain>
    </source>
</reference>
<dbReference type="AlphaFoldDB" id="C6WW00"/>
<keyword evidence="6 8" id="KW-1133">Transmembrane helix</keyword>
<evidence type="ECO:0000256" key="1">
    <source>
        <dbReference type="ARBA" id="ARBA00004429"/>
    </source>
</evidence>
<feature type="transmembrane region" description="Helical" evidence="8">
    <location>
        <begin position="217"/>
        <end position="239"/>
    </location>
</feature>
<evidence type="ECO:0000256" key="8">
    <source>
        <dbReference type="SAM" id="Phobius"/>
    </source>
</evidence>
<dbReference type="KEGG" id="mmb:Mmol_1193"/>
<dbReference type="InterPro" id="IPR042094">
    <property type="entry name" value="T2SS_GspF_sf"/>
</dbReference>
<evidence type="ECO:0000256" key="5">
    <source>
        <dbReference type="ARBA" id="ARBA00022692"/>
    </source>
</evidence>
<accession>C6WW00</accession>
<organism evidence="10 11">
    <name type="scientific">Methylotenera mobilis (strain JLW8 / ATCC BAA-1282 / DSM 17540)</name>
    <dbReference type="NCBI Taxonomy" id="583345"/>
    <lineage>
        <taxon>Bacteria</taxon>
        <taxon>Pseudomonadati</taxon>
        <taxon>Pseudomonadota</taxon>
        <taxon>Betaproteobacteria</taxon>
        <taxon>Nitrosomonadales</taxon>
        <taxon>Methylophilaceae</taxon>
        <taxon>Methylotenera</taxon>
    </lineage>
</organism>
<reference evidence="10 11" key="2">
    <citation type="journal article" date="2011" name="J. Bacteriol.">
        <title>Genomes of three methylotrophs from a single niche uncover genetic and metabolic divergence of Methylophilaceae.</title>
        <authorList>
            <person name="Lapidus A."/>
            <person name="Clum A."/>
            <person name="Labutti K."/>
            <person name="Kaluzhnaya M.G."/>
            <person name="Lim S."/>
            <person name="Beck D.A."/>
            <person name="Glavina Del Rio T."/>
            <person name="Nolan M."/>
            <person name="Mavromatis K."/>
            <person name="Huntemann M."/>
            <person name="Lucas S."/>
            <person name="Lidstrom M.E."/>
            <person name="Ivanova N."/>
            <person name="Chistoserdova L."/>
        </authorList>
    </citation>
    <scope>NUCLEOTIDE SEQUENCE [LARGE SCALE GENOMIC DNA]</scope>
    <source>
        <strain evidence="11">JLW8 / ATCC BAA-1282 / DSM 17540</strain>
    </source>
</reference>
<feature type="domain" description="Type II secretion system protein GspF" evidence="9">
    <location>
        <begin position="274"/>
        <end position="396"/>
    </location>
</feature>
<dbReference type="InterPro" id="IPR018076">
    <property type="entry name" value="T2SS_GspF_dom"/>
</dbReference>
<comment type="similarity">
    <text evidence="2">Belongs to the GSP F family.</text>
</comment>
<dbReference type="STRING" id="583345.Mmol_1193"/>
<dbReference type="HOGENOM" id="CLU_035032_2_2_4"/>
<dbReference type="EMBL" id="CP001672">
    <property type="protein sequence ID" value="ACT48099.1"/>
    <property type="molecule type" value="Genomic_DNA"/>
</dbReference>
<protein>
    <submittedName>
        <fullName evidence="10">Type II secretion system protein</fullName>
    </submittedName>
</protein>
<dbReference type="PRINTS" id="PR00812">
    <property type="entry name" value="BCTERIALGSPF"/>
</dbReference>
<dbReference type="GO" id="GO:0015628">
    <property type="term" value="P:protein secretion by the type II secretion system"/>
    <property type="evidence" value="ECO:0007669"/>
    <property type="project" value="TreeGrafter"/>
</dbReference>
<evidence type="ECO:0000256" key="7">
    <source>
        <dbReference type="ARBA" id="ARBA00023136"/>
    </source>
</evidence>
<evidence type="ECO:0000256" key="6">
    <source>
        <dbReference type="ARBA" id="ARBA00022989"/>
    </source>
</evidence>
<feature type="transmembrane region" description="Helical" evidence="8">
    <location>
        <begin position="377"/>
        <end position="398"/>
    </location>
</feature>
<dbReference type="Gene3D" id="1.20.81.30">
    <property type="entry name" value="Type II secretion system (T2SS), domain F"/>
    <property type="match status" value="2"/>
</dbReference>
<evidence type="ECO:0000256" key="2">
    <source>
        <dbReference type="ARBA" id="ARBA00005745"/>
    </source>
</evidence>
<dbReference type="PANTHER" id="PTHR30012">
    <property type="entry name" value="GENERAL SECRETION PATHWAY PROTEIN"/>
    <property type="match status" value="1"/>
</dbReference>
<dbReference type="InterPro" id="IPR003004">
    <property type="entry name" value="GspF/PilC"/>
</dbReference>
<gene>
    <name evidence="10" type="ordered locus">Mmol_1193</name>
</gene>
<proteinExistence type="inferred from homology"/>
<dbReference type="GO" id="GO:0005886">
    <property type="term" value="C:plasma membrane"/>
    <property type="evidence" value="ECO:0007669"/>
    <property type="project" value="UniProtKB-SubCell"/>
</dbReference>
<evidence type="ECO:0000259" key="9">
    <source>
        <dbReference type="Pfam" id="PF00482"/>
    </source>
</evidence>
<keyword evidence="11" id="KW-1185">Reference proteome</keyword>
<keyword evidence="7 8" id="KW-0472">Membrane</keyword>
<evidence type="ECO:0000256" key="3">
    <source>
        <dbReference type="ARBA" id="ARBA00022475"/>
    </source>
</evidence>